<proteinExistence type="predicted"/>
<evidence type="ECO:0000313" key="2">
    <source>
        <dbReference type="EMBL" id="KAF3339122.1"/>
    </source>
</evidence>
<name>A0A833RD48_9POAL</name>
<gene>
    <name evidence="2" type="ORF">FCM35_KLT16593</name>
</gene>
<keyword evidence="1" id="KW-0175">Coiled coil</keyword>
<protein>
    <submittedName>
        <fullName evidence="2">Uncharacterized protein</fullName>
    </submittedName>
</protein>
<evidence type="ECO:0000256" key="1">
    <source>
        <dbReference type="SAM" id="Coils"/>
    </source>
</evidence>
<comment type="caution">
    <text evidence="2">The sequence shown here is derived from an EMBL/GenBank/DDBJ whole genome shotgun (WGS) entry which is preliminary data.</text>
</comment>
<dbReference type="OrthoDB" id="993453at2759"/>
<keyword evidence="3" id="KW-1185">Reference proteome</keyword>
<reference evidence="2" key="1">
    <citation type="submission" date="2020-01" db="EMBL/GenBank/DDBJ databases">
        <title>Genome sequence of Kobresia littledalei, the first chromosome-level genome in the family Cyperaceae.</title>
        <authorList>
            <person name="Qu G."/>
        </authorList>
    </citation>
    <scope>NUCLEOTIDE SEQUENCE</scope>
    <source>
        <strain evidence="2">C.B.Clarke</strain>
        <tissue evidence="2">Leaf</tissue>
    </source>
</reference>
<dbReference type="Proteomes" id="UP000623129">
    <property type="component" value="Unassembled WGS sequence"/>
</dbReference>
<accession>A0A833RD48</accession>
<organism evidence="2 3">
    <name type="scientific">Carex littledalei</name>
    <dbReference type="NCBI Taxonomy" id="544730"/>
    <lineage>
        <taxon>Eukaryota</taxon>
        <taxon>Viridiplantae</taxon>
        <taxon>Streptophyta</taxon>
        <taxon>Embryophyta</taxon>
        <taxon>Tracheophyta</taxon>
        <taxon>Spermatophyta</taxon>
        <taxon>Magnoliopsida</taxon>
        <taxon>Liliopsida</taxon>
        <taxon>Poales</taxon>
        <taxon>Cyperaceae</taxon>
        <taxon>Cyperoideae</taxon>
        <taxon>Cariceae</taxon>
        <taxon>Carex</taxon>
        <taxon>Carex subgen. Euthyceras</taxon>
    </lineage>
</organism>
<feature type="coiled-coil region" evidence="1">
    <location>
        <begin position="34"/>
        <end position="71"/>
    </location>
</feature>
<sequence>MSKKVKRGGNTEMYSSYTIGGGDDKTRFKYEILLQDFHDLLKETEAKKRELKKINQKKLRLYDEVRFLRKRYKKLMKNPSRQNQCVLIKKQTLLNESNSRINPSETPSTSIDASLDLNQSSLQNVEATEYYSEDGNYENRYEEEEETKLVCRDVGGTGTSSRRTGKRKISWQDQYALKV</sequence>
<dbReference type="AlphaFoldDB" id="A0A833RD48"/>
<dbReference type="EMBL" id="SWLB01000004">
    <property type="protein sequence ID" value="KAF3339122.1"/>
    <property type="molecule type" value="Genomic_DNA"/>
</dbReference>
<dbReference type="PANTHER" id="PTHR34807:SF3">
    <property type="entry name" value="OS08G0270800 PROTEIN"/>
    <property type="match status" value="1"/>
</dbReference>
<evidence type="ECO:0000313" key="3">
    <source>
        <dbReference type="Proteomes" id="UP000623129"/>
    </source>
</evidence>
<dbReference type="PANTHER" id="PTHR34807">
    <property type="entry name" value="OS08G0270800 PROTEIN"/>
    <property type="match status" value="1"/>
</dbReference>